<dbReference type="GO" id="GO:0005829">
    <property type="term" value="C:cytosol"/>
    <property type="evidence" value="ECO:0007669"/>
    <property type="project" value="TreeGrafter"/>
</dbReference>
<dbReference type="Gene3D" id="2.40.30.10">
    <property type="entry name" value="Translation factors"/>
    <property type="match status" value="1"/>
</dbReference>
<feature type="compositionally biased region" description="Low complexity" evidence="8">
    <location>
        <begin position="35"/>
        <end position="45"/>
    </location>
</feature>
<dbReference type="PANTHER" id="PTHR43556">
    <property type="entry name" value="PEPTIDE CHAIN RELEASE FACTOR RF3"/>
    <property type="match status" value="1"/>
</dbReference>
<dbReference type="OrthoDB" id="364892at2759"/>
<comment type="similarity">
    <text evidence="3">Belongs to the TRAFAC class translation factor GTPase superfamily. Classic translation factor GTPase family. PrfC subfamily.</text>
</comment>
<dbReference type="InterPro" id="IPR041732">
    <property type="entry name" value="RF3_GTP-bd"/>
</dbReference>
<evidence type="ECO:0000256" key="3">
    <source>
        <dbReference type="ARBA" id="ARBA00009978"/>
    </source>
</evidence>
<comment type="caution">
    <text evidence="10">The sequence shown here is derived from an EMBL/GenBank/DDBJ whole genome shotgun (WGS) entry which is preliminary data.</text>
</comment>
<dbReference type="PROSITE" id="PS51722">
    <property type="entry name" value="G_TR_2"/>
    <property type="match status" value="1"/>
</dbReference>
<evidence type="ECO:0000256" key="1">
    <source>
        <dbReference type="ARBA" id="ARBA00004229"/>
    </source>
</evidence>
<dbReference type="InterPro" id="IPR027417">
    <property type="entry name" value="P-loop_NTPase"/>
</dbReference>
<dbReference type="GO" id="GO:0009507">
    <property type="term" value="C:chloroplast"/>
    <property type="evidence" value="ECO:0007669"/>
    <property type="project" value="UniProtKB-SubCell"/>
</dbReference>
<keyword evidence="6" id="KW-0648">Protein biosynthesis</keyword>
<dbReference type="InterPro" id="IPR035647">
    <property type="entry name" value="EFG_III/V"/>
</dbReference>
<dbReference type="SUPFAM" id="SSF54980">
    <property type="entry name" value="EF-G C-terminal domain-like"/>
    <property type="match status" value="1"/>
</dbReference>
<dbReference type="Gene3D" id="3.30.70.3280">
    <property type="entry name" value="Peptide chain release factor 3, domain III"/>
    <property type="match status" value="1"/>
</dbReference>
<dbReference type="HAMAP" id="MF_00072">
    <property type="entry name" value="Rel_fac_3"/>
    <property type="match status" value="1"/>
</dbReference>
<dbReference type="PROSITE" id="PS00301">
    <property type="entry name" value="G_TR_1"/>
    <property type="match status" value="1"/>
</dbReference>
<sequence>MSAAPEVEAAALDDAAAAAADLDDAAAEEAAALNGAAADGEAADGAEGGTRRSRRGGSAAAAAAAAAAGAQWAAPAAEIARRRNFAIISHPDAGKTTLTEKLLLYGGAIQEAGAVRSRADQRKATSDWMELEKQRGISITSTVLSFEYAGAQINLLDTPGHQDFSEDTYRTLAAADNAVMLVDAAKGLEPQTRKLFEVCRLRGLPIFTFCNKLDRPSLSPFELLDQIEGDFGLQMVPVLWPIGDGPNFQGVLDRDTNLVHLFERGDRTGRAKEMGTLELDDPELPIAIGETLYNQLREDVEVLEGLIEPLDMAKVHAGEQSPMFFGSAMVNFGVELFLKRFLTLGQGPAPRSISSGGNAAEQLTPEYPEFTGFCFKLQANLDPRHRDRLAYIRVVSGRFEKGMRVSHSRMKGRTVNLTQAQQLFAQDRESVSEAFPGDVIGLNNPGVFAIGDTIYTGARRVAFPGIPSFSPECFAYIRNPNPSTYKNYNKGLTQLLDEGAVQLLRERSDDGNGSPILAAVGTLQFDVVQYRLKDEYGVETRLEALPGFNTARWSNAGWDAVDAAEADGKLFGIFQAKDRFGRPVLLFRNEWKLQQVMADLPELELVPWAAPPDIV</sequence>
<protein>
    <submittedName>
        <fullName evidence="10">PRF3, plastid translation release factor RF3</fullName>
    </submittedName>
</protein>
<evidence type="ECO:0000313" key="11">
    <source>
        <dbReference type="Proteomes" id="UP000664859"/>
    </source>
</evidence>
<gene>
    <name evidence="10" type="ORF">JKP88DRAFT_203794</name>
</gene>
<dbReference type="InterPro" id="IPR000795">
    <property type="entry name" value="T_Tr_GTP-bd_dom"/>
</dbReference>
<dbReference type="Gene3D" id="3.40.50.300">
    <property type="entry name" value="P-loop containing nucleotide triphosphate hydrolases"/>
    <property type="match status" value="1"/>
</dbReference>
<dbReference type="InterPro" id="IPR038467">
    <property type="entry name" value="RF3_dom_3_sf"/>
</dbReference>
<comment type="subcellular location">
    <subcellularLocation>
        <location evidence="2">Cytoplasm</location>
    </subcellularLocation>
    <subcellularLocation>
        <location evidence="1">Plastid</location>
        <location evidence="1">Chloroplast</location>
    </subcellularLocation>
</comment>
<dbReference type="InterPro" id="IPR053905">
    <property type="entry name" value="EF-G-like_DII"/>
</dbReference>
<dbReference type="Pfam" id="PF16658">
    <property type="entry name" value="RF3_C"/>
    <property type="match status" value="1"/>
</dbReference>
<dbReference type="FunFam" id="3.40.50.300:FF:000542">
    <property type="entry name" value="Peptide chain release factor 3"/>
    <property type="match status" value="1"/>
</dbReference>
<dbReference type="NCBIfam" id="TIGR00503">
    <property type="entry name" value="prfC"/>
    <property type="match status" value="1"/>
</dbReference>
<dbReference type="InterPro" id="IPR032090">
    <property type="entry name" value="RF3_C"/>
</dbReference>
<evidence type="ECO:0000256" key="5">
    <source>
        <dbReference type="ARBA" id="ARBA00022741"/>
    </source>
</evidence>
<evidence type="ECO:0000256" key="4">
    <source>
        <dbReference type="ARBA" id="ARBA00022490"/>
    </source>
</evidence>
<dbReference type="InterPro" id="IPR009000">
    <property type="entry name" value="Transl_B-barrel_sf"/>
</dbReference>
<keyword evidence="7" id="KW-0342">GTP-binding</keyword>
<evidence type="ECO:0000313" key="10">
    <source>
        <dbReference type="EMBL" id="KAG5175270.1"/>
    </source>
</evidence>
<dbReference type="InterPro" id="IPR031157">
    <property type="entry name" value="G_TR_CS"/>
</dbReference>
<dbReference type="NCBIfam" id="TIGR00231">
    <property type="entry name" value="small_GTP"/>
    <property type="match status" value="1"/>
</dbReference>
<proteinExistence type="inferred from homology"/>
<dbReference type="InterPro" id="IPR004548">
    <property type="entry name" value="PrfC"/>
</dbReference>
<evidence type="ECO:0000259" key="9">
    <source>
        <dbReference type="PROSITE" id="PS51722"/>
    </source>
</evidence>
<dbReference type="GO" id="GO:0016150">
    <property type="term" value="F:translation release factor activity, codon nonspecific"/>
    <property type="evidence" value="ECO:0007669"/>
    <property type="project" value="TreeGrafter"/>
</dbReference>
<dbReference type="GO" id="GO:0003924">
    <property type="term" value="F:GTPase activity"/>
    <property type="evidence" value="ECO:0007669"/>
    <property type="project" value="InterPro"/>
</dbReference>
<evidence type="ECO:0000256" key="7">
    <source>
        <dbReference type="ARBA" id="ARBA00023134"/>
    </source>
</evidence>
<dbReference type="GO" id="GO:0005525">
    <property type="term" value="F:GTP binding"/>
    <property type="evidence" value="ECO:0007669"/>
    <property type="project" value="UniProtKB-KW"/>
</dbReference>
<name>A0A836C6V6_9STRA</name>
<organism evidence="10 11">
    <name type="scientific">Tribonema minus</name>
    <dbReference type="NCBI Taxonomy" id="303371"/>
    <lineage>
        <taxon>Eukaryota</taxon>
        <taxon>Sar</taxon>
        <taxon>Stramenopiles</taxon>
        <taxon>Ochrophyta</taxon>
        <taxon>PX clade</taxon>
        <taxon>Xanthophyceae</taxon>
        <taxon>Tribonematales</taxon>
        <taxon>Tribonemataceae</taxon>
        <taxon>Tribonema</taxon>
    </lineage>
</organism>
<feature type="domain" description="Tr-type G" evidence="9">
    <location>
        <begin position="80"/>
        <end position="351"/>
    </location>
</feature>
<keyword evidence="4" id="KW-0963">Cytoplasm</keyword>
<dbReference type="CDD" id="cd04169">
    <property type="entry name" value="RF3"/>
    <property type="match status" value="1"/>
</dbReference>
<dbReference type="PANTHER" id="PTHR43556:SF2">
    <property type="entry name" value="PEPTIDE CHAIN RELEASE FACTOR RF3"/>
    <property type="match status" value="1"/>
</dbReference>
<evidence type="ECO:0000256" key="2">
    <source>
        <dbReference type="ARBA" id="ARBA00004496"/>
    </source>
</evidence>
<dbReference type="NCBIfam" id="NF001964">
    <property type="entry name" value="PRK00741.1"/>
    <property type="match status" value="1"/>
</dbReference>
<dbReference type="SUPFAM" id="SSF50447">
    <property type="entry name" value="Translation proteins"/>
    <property type="match status" value="1"/>
</dbReference>
<keyword evidence="11" id="KW-1185">Reference proteome</keyword>
<dbReference type="Pfam" id="PF22042">
    <property type="entry name" value="EF-G_D2"/>
    <property type="match status" value="1"/>
</dbReference>
<dbReference type="SUPFAM" id="SSF52540">
    <property type="entry name" value="P-loop containing nucleoside triphosphate hydrolases"/>
    <property type="match status" value="1"/>
</dbReference>
<dbReference type="EMBL" id="JAFCMP010000552">
    <property type="protein sequence ID" value="KAG5175270.1"/>
    <property type="molecule type" value="Genomic_DNA"/>
</dbReference>
<evidence type="ECO:0000256" key="8">
    <source>
        <dbReference type="SAM" id="MobiDB-lite"/>
    </source>
</evidence>
<feature type="region of interest" description="Disordered" evidence="8">
    <location>
        <begin position="35"/>
        <end position="55"/>
    </location>
</feature>
<dbReference type="AlphaFoldDB" id="A0A836C6V6"/>
<evidence type="ECO:0000256" key="6">
    <source>
        <dbReference type="ARBA" id="ARBA00022917"/>
    </source>
</evidence>
<dbReference type="Pfam" id="PF00009">
    <property type="entry name" value="GTP_EFTU"/>
    <property type="match status" value="1"/>
</dbReference>
<reference evidence="10" key="1">
    <citation type="submission" date="2021-02" db="EMBL/GenBank/DDBJ databases">
        <title>First Annotated Genome of the Yellow-green Alga Tribonema minus.</title>
        <authorList>
            <person name="Mahan K.M."/>
        </authorList>
    </citation>
    <scope>NUCLEOTIDE SEQUENCE</scope>
    <source>
        <strain evidence="10">UTEX B ZZ1240</strain>
    </source>
</reference>
<dbReference type="InterPro" id="IPR005225">
    <property type="entry name" value="Small_GTP-bd"/>
</dbReference>
<dbReference type="Proteomes" id="UP000664859">
    <property type="component" value="Unassembled WGS sequence"/>
</dbReference>
<dbReference type="PRINTS" id="PR00315">
    <property type="entry name" value="ELONGATNFCT"/>
</dbReference>
<accession>A0A836C6V6</accession>
<keyword evidence="5" id="KW-0547">Nucleotide-binding</keyword>